<feature type="domain" description="Beta-lactamase-related" evidence="2">
    <location>
        <begin position="13"/>
        <end position="323"/>
    </location>
</feature>
<sequence>MKAAKEEISRGSIGNVTMALIENGFVHDEYFYSIGEPVDRNTVFQVASLSKWVSAWGVMKLVEEGKLALDTPVSKYLTRWQLPPGDFDNDGVTVRRLLSHTAGLTDGLGYAGFPQGRPAQALESSLTKASDASRGTGGAVRVGYEPGSKWQYSGGGYTLLQLLIEEVTGQSFSSFMTNKVFEPLGMTHSTYQWNDSSGLQLAAFYDVDSTEAEHYRFTSLAASSLYTSLSDLELFLQAHVVGINSEPIGRRVLKPETVEKMREAHGIYMGVEIWGLGTMLFASNNKGTYIIGHDGKNEPAINTAARLDPLTGDGIIILETGNPLLASKLASQWVFWKTGNVDTLMFTFLTTQMLSLIGIGWIVMFLLMIIYIKRGRTVRKGIHLF</sequence>
<keyword evidence="1" id="KW-1133">Transmembrane helix</keyword>
<evidence type="ECO:0000259" key="2">
    <source>
        <dbReference type="Pfam" id="PF00144"/>
    </source>
</evidence>
<dbReference type="AlphaFoldDB" id="L8JVN4"/>
<dbReference type="InterPro" id="IPR050789">
    <property type="entry name" value="Diverse_Enzym_Activities"/>
</dbReference>
<dbReference type="PANTHER" id="PTHR43283">
    <property type="entry name" value="BETA-LACTAMASE-RELATED"/>
    <property type="match status" value="1"/>
</dbReference>
<dbReference type="Proteomes" id="UP000011135">
    <property type="component" value="Unassembled WGS sequence"/>
</dbReference>
<evidence type="ECO:0000256" key="1">
    <source>
        <dbReference type="SAM" id="Phobius"/>
    </source>
</evidence>
<proteinExistence type="predicted"/>
<gene>
    <name evidence="3" type="ORF">C900_00821</name>
</gene>
<dbReference type="GO" id="GO:0004180">
    <property type="term" value="F:carboxypeptidase activity"/>
    <property type="evidence" value="ECO:0007669"/>
    <property type="project" value="UniProtKB-KW"/>
</dbReference>
<comment type="caution">
    <text evidence="3">The sequence shown here is derived from an EMBL/GenBank/DDBJ whole genome shotgun (WGS) entry which is preliminary data.</text>
</comment>
<keyword evidence="1" id="KW-0812">Transmembrane</keyword>
<keyword evidence="1" id="KW-0472">Membrane</keyword>
<dbReference type="SUPFAM" id="SSF56601">
    <property type="entry name" value="beta-lactamase/transpeptidase-like"/>
    <property type="match status" value="1"/>
</dbReference>
<keyword evidence="3" id="KW-0378">Hydrolase</keyword>
<evidence type="ECO:0000313" key="4">
    <source>
        <dbReference type="Proteomes" id="UP000011135"/>
    </source>
</evidence>
<dbReference type="Pfam" id="PF00144">
    <property type="entry name" value="Beta-lactamase"/>
    <property type="match status" value="1"/>
</dbReference>
<dbReference type="EMBL" id="AMZN01000014">
    <property type="protein sequence ID" value="ELR72860.1"/>
    <property type="molecule type" value="Genomic_DNA"/>
</dbReference>
<keyword evidence="3" id="KW-0121">Carboxypeptidase</keyword>
<dbReference type="eggNOG" id="COG1680">
    <property type="taxonomic scope" value="Bacteria"/>
</dbReference>
<name>L8JVN4_9BACT</name>
<dbReference type="InterPro" id="IPR001466">
    <property type="entry name" value="Beta-lactam-related"/>
</dbReference>
<accession>L8JVN4</accession>
<evidence type="ECO:0000313" key="3">
    <source>
        <dbReference type="EMBL" id="ELR72860.1"/>
    </source>
</evidence>
<dbReference type="Gene3D" id="3.40.710.10">
    <property type="entry name" value="DD-peptidase/beta-lactamase superfamily"/>
    <property type="match status" value="1"/>
</dbReference>
<keyword evidence="3" id="KW-0645">Protease</keyword>
<keyword evidence="4" id="KW-1185">Reference proteome</keyword>
<dbReference type="PATRIC" id="fig|1237149.3.peg.1054"/>
<dbReference type="InterPro" id="IPR012338">
    <property type="entry name" value="Beta-lactam/transpept-like"/>
</dbReference>
<organism evidence="3 4">
    <name type="scientific">Fulvivirga imtechensis AK7</name>
    <dbReference type="NCBI Taxonomy" id="1237149"/>
    <lineage>
        <taxon>Bacteria</taxon>
        <taxon>Pseudomonadati</taxon>
        <taxon>Bacteroidota</taxon>
        <taxon>Cytophagia</taxon>
        <taxon>Cytophagales</taxon>
        <taxon>Fulvivirgaceae</taxon>
        <taxon>Fulvivirga</taxon>
    </lineage>
</organism>
<dbReference type="STRING" id="1237149.C900_00821"/>
<feature type="transmembrane region" description="Helical" evidence="1">
    <location>
        <begin position="353"/>
        <end position="372"/>
    </location>
</feature>
<reference evidence="3 4" key="1">
    <citation type="submission" date="2012-12" db="EMBL/GenBank/DDBJ databases">
        <title>Genome assembly of Fulvivirga imtechensis AK7.</title>
        <authorList>
            <person name="Nupur N."/>
            <person name="Khatri I."/>
            <person name="Kumar R."/>
            <person name="Subramanian S."/>
            <person name="Pinnaka A."/>
        </authorList>
    </citation>
    <scope>NUCLEOTIDE SEQUENCE [LARGE SCALE GENOMIC DNA]</scope>
    <source>
        <strain evidence="3 4">AK7</strain>
    </source>
</reference>
<protein>
    <submittedName>
        <fullName evidence="3">D-alanyl-D-alanine carboxypeptidase</fullName>
    </submittedName>
</protein>